<feature type="transmembrane region" description="Helical" evidence="7">
    <location>
        <begin position="102"/>
        <end position="123"/>
    </location>
</feature>
<keyword evidence="6 7" id="KW-0472">Membrane</keyword>
<feature type="transmembrane region" description="Helical" evidence="7">
    <location>
        <begin position="61"/>
        <end position="81"/>
    </location>
</feature>
<dbReference type="Proteomes" id="UP000530514">
    <property type="component" value="Unassembled WGS sequence"/>
</dbReference>
<keyword evidence="5 7" id="KW-1133">Transmembrane helix</keyword>
<dbReference type="AlphaFoldDB" id="A0A7W1XDI8"/>
<dbReference type="OrthoDB" id="9780162at2"/>
<keyword evidence="4" id="KW-0029">Amino-acid transport</keyword>
<gene>
    <name evidence="9" type="ORF">H1164_17525</name>
</gene>
<dbReference type="EMBL" id="JACEIP010000053">
    <property type="protein sequence ID" value="MBA4544631.1"/>
    <property type="molecule type" value="Genomic_DNA"/>
</dbReference>
<name>A0A7W1XDI8_9BACL</name>
<evidence type="ECO:0000256" key="2">
    <source>
        <dbReference type="ARBA" id="ARBA00022448"/>
    </source>
</evidence>
<feature type="domain" description="Amino acid permease/ SLC12A" evidence="8">
    <location>
        <begin position="35"/>
        <end position="224"/>
    </location>
</feature>
<evidence type="ECO:0000259" key="8">
    <source>
        <dbReference type="Pfam" id="PF00324"/>
    </source>
</evidence>
<dbReference type="InterPro" id="IPR004841">
    <property type="entry name" value="AA-permease/SLC12A_dom"/>
</dbReference>
<organism evidence="9 10">
    <name type="scientific">Thermoactinomyces daqus</name>
    <dbReference type="NCBI Taxonomy" id="1329516"/>
    <lineage>
        <taxon>Bacteria</taxon>
        <taxon>Bacillati</taxon>
        <taxon>Bacillota</taxon>
        <taxon>Bacilli</taxon>
        <taxon>Bacillales</taxon>
        <taxon>Thermoactinomycetaceae</taxon>
        <taxon>Thermoactinomyces</taxon>
    </lineage>
</organism>
<evidence type="ECO:0000313" key="9">
    <source>
        <dbReference type="EMBL" id="MBA4544631.1"/>
    </source>
</evidence>
<evidence type="ECO:0000313" key="10">
    <source>
        <dbReference type="Proteomes" id="UP000530514"/>
    </source>
</evidence>
<feature type="transmembrane region" description="Helical" evidence="7">
    <location>
        <begin position="143"/>
        <end position="161"/>
    </location>
</feature>
<keyword evidence="3 7" id="KW-0812">Transmembrane</keyword>
<dbReference type="GO" id="GO:0006865">
    <property type="term" value="P:amino acid transport"/>
    <property type="evidence" value="ECO:0007669"/>
    <property type="project" value="UniProtKB-KW"/>
</dbReference>
<evidence type="ECO:0000256" key="3">
    <source>
        <dbReference type="ARBA" id="ARBA00022692"/>
    </source>
</evidence>
<reference evidence="9 10" key="1">
    <citation type="submission" date="2020-07" db="EMBL/GenBank/DDBJ databases">
        <authorList>
            <person name="Feng H."/>
        </authorList>
    </citation>
    <scope>NUCLEOTIDE SEQUENCE [LARGE SCALE GENOMIC DNA]</scope>
    <source>
        <strain evidence="10">s-11</strain>
    </source>
</reference>
<comment type="subcellular location">
    <subcellularLocation>
        <location evidence="1">Membrane</location>
        <topology evidence="1">Multi-pass membrane protein</topology>
    </subcellularLocation>
</comment>
<evidence type="ECO:0000256" key="1">
    <source>
        <dbReference type="ARBA" id="ARBA00004141"/>
    </source>
</evidence>
<keyword evidence="10" id="KW-1185">Reference proteome</keyword>
<feature type="transmembrane region" description="Helical" evidence="7">
    <location>
        <begin position="173"/>
        <end position="192"/>
    </location>
</feature>
<sequence>MKEGKQPLSVQKPQVFHQKKIAEQKQKKGMSEGQLVFIGVASILGAGFFLTTATTIRETGISILLSYLVGVFAVWAIFDSLGAMIVTESGSQGSFIYYVEKYLGTLFGFTGGWIYWAAGVLAMSSEITGISIFTQKWLPSVPIWMLSTIYTLLALGINLIGMNNYGRIESFFAVVKTAALVIFIGVVFYFILGGRVAAHAHFTRTDQWFAHGLPGFLTSLSMMFLPLEGLWPREWLRPRLKIRG</sequence>
<feature type="transmembrane region" description="Helical" evidence="7">
    <location>
        <begin position="212"/>
        <end position="231"/>
    </location>
</feature>
<accession>A0A7W1XDI8</accession>
<feature type="transmembrane region" description="Helical" evidence="7">
    <location>
        <begin position="35"/>
        <end position="55"/>
    </location>
</feature>
<dbReference type="GO" id="GO:0055085">
    <property type="term" value="P:transmembrane transport"/>
    <property type="evidence" value="ECO:0007669"/>
    <property type="project" value="InterPro"/>
</dbReference>
<protein>
    <submittedName>
        <fullName evidence="9">Amino acid permease</fullName>
    </submittedName>
</protein>
<keyword evidence="2" id="KW-0813">Transport</keyword>
<dbReference type="GO" id="GO:0016020">
    <property type="term" value="C:membrane"/>
    <property type="evidence" value="ECO:0007669"/>
    <property type="project" value="UniProtKB-SubCell"/>
</dbReference>
<evidence type="ECO:0000256" key="4">
    <source>
        <dbReference type="ARBA" id="ARBA00022970"/>
    </source>
</evidence>
<dbReference type="PANTHER" id="PTHR43495">
    <property type="entry name" value="GABA PERMEASE"/>
    <property type="match status" value="1"/>
</dbReference>
<evidence type="ECO:0000256" key="6">
    <source>
        <dbReference type="ARBA" id="ARBA00023136"/>
    </source>
</evidence>
<dbReference type="PANTHER" id="PTHR43495:SF5">
    <property type="entry name" value="GAMMA-AMINOBUTYRIC ACID PERMEASE"/>
    <property type="match status" value="1"/>
</dbReference>
<evidence type="ECO:0000256" key="7">
    <source>
        <dbReference type="SAM" id="Phobius"/>
    </source>
</evidence>
<dbReference type="Gene3D" id="1.20.1740.10">
    <property type="entry name" value="Amino acid/polyamine transporter I"/>
    <property type="match status" value="1"/>
</dbReference>
<evidence type="ECO:0000256" key="5">
    <source>
        <dbReference type="ARBA" id="ARBA00022989"/>
    </source>
</evidence>
<proteinExistence type="predicted"/>
<comment type="caution">
    <text evidence="9">The sequence shown here is derived from an EMBL/GenBank/DDBJ whole genome shotgun (WGS) entry which is preliminary data.</text>
</comment>
<dbReference type="Pfam" id="PF00324">
    <property type="entry name" value="AA_permease"/>
    <property type="match status" value="1"/>
</dbReference>